<feature type="domain" description="Pyrroline-5-carboxylate reductase catalytic N-terminal" evidence="8">
    <location>
        <begin position="2"/>
        <end position="91"/>
    </location>
</feature>
<dbReference type="Pfam" id="PF03807">
    <property type="entry name" value="F420_oxidored"/>
    <property type="match status" value="1"/>
</dbReference>
<evidence type="ECO:0000259" key="9">
    <source>
        <dbReference type="Pfam" id="PF14748"/>
    </source>
</evidence>
<dbReference type="PANTHER" id="PTHR11645:SF0">
    <property type="entry name" value="PYRROLINE-5-CARBOXYLATE REDUCTASE 3"/>
    <property type="match status" value="1"/>
</dbReference>
<name>A0ABY5BM39_9LACO</name>
<evidence type="ECO:0000256" key="6">
    <source>
        <dbReference type="NCBIfam" id="TIGR00112"/>
    </source>
</evidence>
<dbReference type="PIRSF" id="PIRSF000193">
    <property type="entry name" value="Pyrrol-5-carb_rd"/>
    <property type="match status" value="1"/>
</dbReference>
<evidence type="ECO:0000256" key="5">
    <source>
        <dbReference type="HAMAP-Rule" id="MF_01925"/>
    </source>
</evidence>
<evidence type="ECO:0000256" key="7">
    <source>
        <dbReference type="RuleBase" id="RU003903"/>
    </source>
</evidence>
<accession>A0ABY5BM39</accession>
<keyword evidence="3 5" id="KW-0521">NADP</keyword>
<evidence type="ECO:0000313" key="11">
    <source>
        <dbReference type="Proteomes" id="UP001056707"/>
    </source>
</evidence>
<gene>
    <name evidence="5 10" type="primary">proC</name>
    <name evidence="10" type="ORF">M3M35_05430</name>
</gene>
<comment type="pathway">
    <text evidence="5 7">Amino-acid biosynthesis; L-proline biosynthesis; L-proline from L-glutamate 5-semialdehyde: step 1/1.</text>
</comment>
<keyword evidence="11" id="KW-1185">Reference proteome</keyword>
<dbReference type="InterPro" id="IPR000304">
    <property type="entry name" value="Pyrroline-COOH_reductase"/>
</dbReference>
<comment type="function">
    <text evidence="5">Catalyzes the reduction of 1-pyrroline-5-carboxylate (PCA) to L-proline.</text>
</comment>
<comment type="catalytic activity">
    <reaction evidence="5">
        <text>L-proline + NAD(+) = (S)-1-pyrroline-5-carboxylate + NADH + 2 H(+)</text>
        <dbReference type="Rhea" id="RHEA:14105"/>
        <dbReference type="ChEBI" id="CHEBI:15378"/>
        <dbReference type="ChEBI" id="CHEBI:17388"/>
        <dbReference type="ChEBI" id="CHEBI:57540"/>
        <dbReference type="ChEBI" id="CHEBI:57945"/>
        <dbReference type="ChEBI" id="CHEBI:60039"/>
        <dbReference type="EC" id="1.5.1.2"/>
    </reaction>
</comment>
<organism evidence="10 11">
    <name type="scientific">Fructilactobacillus myrtifloralis</name>
    <dbReference type="NCBI Taxonomy" id="2940301"/>
    <lineage>
        <taxon>Bacteria</taxon>
        <taxon>Bacillati</taxon>
        <taxon>Bacillota</taxon>
        <taxon>Bacilli</taxon>
        <taxon>Lactobacillales</taxon>
        <taxon>Lactobacillaceae</taxon>
        <taxon>Fructilactobacillus</taxon>
    </lineage>
</organism>
<dbReference type="Gene3D" id="1.10.3730.10">
    <property type="entry name" value="ProC C-terminal domain-like"/>
    <property type="match status" value="1"/>
</dbReference>
<keyword evidence="4 5" id="KW-0560">Oxidoreductase</keyword>
<dbReference type="EMBL" id="CP097116">
    <property type="protein sequence ID" value="USS84748.1"/>
    <property type="molecule type" value="Genomic_DNA"/>
</dbReference>
<comment type="similarity">
    <text evidence="1 5 7">Belongs to the pyrroline-5-carboxylate reductase family.</text>
</comment>
<dbReference type="EC" id="1.5.1.2" evidence="5 6"/>
<evidence type="ECO:0000256" key="2">
    <source>
        <dbReference type="ARBA" id="ARBA00022650"/>
    </source>
</evidence>
<sequence>MKIGILGAGHMGTAIIRGLTNRYQSNDIFVKGHHVNDTLKSLQQELGFQILTNNDFSGLDVLFVTTPASATLTSLKDTQIDEQTLLISAAQGITPEQIKTIFPKNSVVCIVPNIPVAVNAGCIAMTKASAATPEDQQTANQILKNLGTVIAVPADNVGIVGTVAGCGPAFVDIFMSALADAAVQNGLDRQTATKVAASMVYGSGKLALQTGTAPDALKDQVTSPGGSTIKGVVGLDEKGFRAAINYAVNQANGTN</sequence>
<dbReference type="SUPFAM" id="SSF51735">
    <property type="entry name" value="NAD(P)-binding Rossmann-fold domains"/>
    <property type="match status" value="1"/>
</dbReference>
<dbReference type="Gene3D" id="3.40.50.720">
    <property type="entry name" value="NAD(P)-binding Rossmann-like Domain"/>
    <property type="match status" value="1"/>
</dbReference>
<dbReference type="NCBIfam" id="TIGR00112">
    <property type="entry name" value="proC"/>
    <property type="match status" value="1"/>
</dbReference>
<evidence type="ECO:0000256" key="3">
    <source>
        <dbReference type="ARBA" id="ARBA00022857"/>
    </source>
</evidence>
<keyword evidence="2 5" id="KW-0641">Proline biosynthesis</keyword>
<comment type="subcellular location">
    <subcellularLocation>
        <location evidence="5">Cytoplasm</location>
    </subcellularLocation>
</comment>
<evidence type="ECO:0000256" key="4">
    <source>
        <dbReference type="ARBA" id="ARBA00023002"/>
    </source>
</evidence>
<dbReference type="SUPFAM" id="SSF48179">
    <property type="entry name" value="6-phosphogluconate dehydrogenase C-terminal domain-like"/>
    <property type="match status" value="1"/>
</dbReference>
<feature type="domain" description="Pyrroline-5-carboxylate reductase dimerisation" evidence="9">
    <location>
        <begin position="158"/>
        <end position="251"/>
    </location>
</feature>
<dbReference type="InterPro" id="IPR053790">
    <property type="entry name" value="P5CR-like_CS"/>
</dbReference>
<dbReference type="GO" id="GO:0004735">
    <property type="term" value="F:pyrroline-5-carboxylate reductase activity"/>
    <property type="evidence" value="ECO:0007669"/>
    <property type="project" value="UniProtKB-EC"/>
</dbReference>
<dbReference type="InterPro" id="IPR008927">
    <property type="entry name" value="6-PGluconate_DH-like_C_sf"/>
</dbReference>
<dbReference type="InterPro" id="IPR029036">
    <property type="entry name" value="P5CR_dimer"/>
</dbReference>
<dbReference type="PROSITE" id="PS00521">
    <property type="entry name" value="P5CR"/>
    <property type="match status" value="1"/>
</dbReference>
<dbReference type="PANTHER" id="PTHR11645">
    <property type="entry name" value="PYRROLINE-5-CARBOXYLATE REDUCTASE"/>
    <property type="match status" value="1"/>
</dbReference>
<dbReference type="InterPro" id="IPR036291">
    <property type="entry name" value="NAD(P)-bd_dom_sf"/>
</dbReference>
<keyword evidence="5" id="KW-0963">Cytoplasm</keyword>
<protein>
    <recommendedName>
        <fullName evidence="5 6">Pyrroline-5-carboxylate reductase</fullName>
        <shortName evidence="5">P5C reductase</shortName>
        <shortName evidence="5">P5CR</shortName>
        <ecNumber evidence="5 6">1.5.1.2</ecNumber>
    </recommendedName>
    <alternativeName>
        <fullName evidence="5">PCA reductase</fullName>
    </alternativeName>
</protein>
<dbReference type="InterPro" id="IPR028939">
    <property type="entry name" value="P5C_Rdtase_cat_N"/>
</dbReference>
<comment type="catalytic activity">
    <reaction evidence="5 7">
        <text>L-proline + NADP(+) = (S)-1-pyrroline-5-carboxylate + NADPH + 2 H(+)</text>
        <dbReference type="Rhea" id="RHEA:14109"/>
        <dbReference type="ChEBI" id="CHEBI:15378"/>
        <dbReference type="ChEBI" id="CHEBI:17388"/>
        <dbReference type="ChEBI" id="CHEBI:57783"/>
        <dbReference type="ChEBI" id="CHEBI:58349"/>
        <dbReference type="ChEBI" id="CHEBI:60039"/>
        <dbReference type="EC" id="1.5.1.2"/>
    </reaction>
</comment>
<keyword evidence="5 7" id="KW-0028">Amino-acid biosynthesis</keyword>
<reference evidence="10" key="1">
    <citation type="submission" date="2022-05" db="EMBL/GenBank/DDBJ databases">
        <authorList>
            <person name="Oliphant S.A."/>
            <person name="Watson-Haigh N.S."/>
            <person name="Sumby K.M."/>
            <person name="Gardner J.M."/>
            <person name="Jiranek V."/>
        </authorList>
    </citation>
    <scope>NUCLEOTIDE SEQUENCE</scope>
    <source>
        <strain evidence="10">KI16_H9</strain>
    </source>
</reference>
<dbReference type="HAMAP" id="MF_01925">
    <property type="entry name" value="P5C_reductase"/>
    <property type="match status" value="1"/>
</dbReference>
<evidence type="ECO:0000256" key="1">
    <source>
        <dbReference type="ARBA" id="ARBA00005525"/>
    </source>
</evidence>
<evidence type="ECO:0000259" key="8">
    <source>
        <dbReference type="Pfam" id="PF03807"/>
    </source>
</evidence>
<dbReference type="Pfam" id="PF14748">
    <property type="entry name" value="P5CR_dimer"/>
    <property type="match status" value="1"/>
</dbReference>
<evidence type="ECO:0000313" key="10">
    <source>
        <dbReference type="EMBL" id="USS84748.1"/>
    </source>
</evidence>
<dbReference type="RefSeq" id="WP_252749651.1">
    <property type="nucleotide sequence ID" value="NZ_CP097116.1"/>
</dbReference>
<dbReference type="Proteomes" id="UP001056707">
    <property type="component" value="Chromosome"/>
</dbReference>
<proteinExistence type="inferred from homology"/>